<dbReference type="Proteomes" id="UP001576776">
    <property type="component" value="Unassembled WGS sequence"/>
</dbReference>
<sequence>MEILFSSFSRLPTMVEFIVYAGFPLSSVLSYIPISDYQNRWLKWELSPLAVRQKAEIY</sequence>
<gene>
    <name evidence="2" type="ORF">ACE1B6_14495</name>
</gene>
<proteinExistence type="predicted"/>
<reference evidence="2 3" key="1">
    <citation type="submission" date="2024-09" db="EMBL/GenBank/DDBJ databases">
        <title>Floridaenema gen nov. (Aerosakkonemataceae, Aerosakkonematales ord. nov., Cyanobacteria) from benthic tropical and subtropical fresh waters, with the description of four new species.</title>
        <authorList>
            <person name="Moretto J.A."/>
            <person name="Berthold D.E."/>
            <person name="Lefler F.W."/>
            <person name="Huang I.-S."/>
            <person name="Laughinghouse H. IV."/>
        </authorList>
    </citation>
    <scope>NUCLEOTIDE SEQUENCE [LARGE SCALE GENOMIC DNA]</scope>
    <source>
        <strain evidence="2 3">BLCC-F154</strain>
    </source>
</reference>
<keyword evidence="1" id="KW-0812">Transmembrane</keyword>
<keyword evidence="1" id="KW-1133">Transmembrane helix</keyword>
<evidence type="ECO:0000313" key="3">
    <source>
        <dbReference type="Proteomes" id="UP001576776"/>
    </source>
</evidence>
<comment type="caution">
    <text evidence="2">The sequence shown here is derived from an EMBL/GenBank/DDBJ whole genome shotgun (WGS) entry which is preliminary data.</text>
</comment>
<organism evidence="2 3">
    <name type="scientific">Floridaenema fluviatile BLCC-F154</name>
    <dbReference type="NCBI Taxonomy" id="3153640"/>
    <lineage>
        <taxon>Bacteria</taxon>
        <taxon>Bacillati</taxon>
        <taxon>Cyanobacteriota</taxon>
        <taxon>Cyanophyceae</taxon>
        <taxon>Oscillatoriophycideae</taxon>
        <taxon>Aerosakkonematales</taxon>
        <taxon>Aerosakkonemataceae</taxon>
        <taxon>Floridanema</taxon>
        <taxon>Floridanema fluviatile</taxon>
    </lineage>
</organism>
<keyword evidence="3" id="KW-1185">Reference proteome</keyword>
<evidence type="ECO:0000256" key="1">
    <source>
        <dbReference type="SAM" id="Phobius"/>
    </source>
</evidence>
<dbReference type="EMBL" id="JBHFNS010000058">
    <property type="protein sequence ID" value="MFB2936457.1"/>
    <property type="molecule type" value="Genomic_DNA"/>
</dbReference>
<evidence type="ECO:0000313" key="2">
    <source>
        <dbReference type="EMBL" id="MFB2936457.1"/>
    </source>
</evidence>
<protein>
    <submittedName>
        <fullName evidence="2">Uncharacterized protein</fullName>
    </submittedName>
</protein>
<accession>A0ABV4YCB6</accession>
<dbReference type="RefSeq" id="WP_413257952.1">
    <property type="nucleotide sequence ID" value="NZ_JBHFNS010000058.1"/>
</dbReference>
<name>A0ABV4YCB6_9CYAN</name>
<feature type="transmembrane region" description="Helical" evidence="1">
    <location>
        <begin position="17"/>
        <end position="34"/>
    </location>
</feature>
<keyword evidence="1" id="KW-0472">Membrane</keyword>